<evidence type="ECO:0000256" key="13">
    <source>
        <dbReference type="ARBA" id="ARBA00081141"/>
    </source>
</evidence>
<dbReference type="CDD" id="cd01335">
    <property type="entry name" value="Radical_SAM"/>
    <property type="match status" value="1"/>
</dbReference>
<dbReference type="SMART" id="SM00729">
    <property type="entry name" value="Elp3"/>
    <property type="match status" value="1"/>
</dbReference>
<gene>
    <name evidence="17" type="primary">miaB_1</name>
    <name evidence="17" type="ORF">BWY41_00223</name>
</gene>
<dbReference type="InterPro" id="IPR038135">
    <property type="entry name" value="Methylthiotransferase_N_sf"/>
</dbReference>
<feature type="domain" description="MTTase N-terminal" evidence="15">
    <location>
        <begin position="19"/>
        <end position="136"/>
    </location>
</feature>
<dbReference type="Gene3D" id="3.40.50.12160">
    <property type="entry name" value="Methylthiotransferase, N-terminal domain"/>
    <property type="match status" value="1"/>
</dbReference>
<dbReference type="InterPro" id="IPR023404">
    <property type="entry name" value="rSAM_horseshoe"/>
</dbReference>
<dbReference type="Proteomes" id="UP000485569">
    <property type="component" value="Unassembled WGS sequence"/>
</dbReference>
<dbReference type="Gene3D" id="3.80.30.20">
    <property type="entry name" value="tm_1862 like domain"/>
    <property type="match status" value="1"/>
</dbReference>
<dbReference type="PROSITE" id="PS51449">
    <property type="entry name" value="MTTASE_N"/>
    <property type="match status" value="1"/>
</dbReference>
<evidence type="ECO:0000256" key="2">
    <source>
        <dbReference type="ARBA" id="ARBA00003234"/>
    </source>
</evidence>
<dbReference type="InterPro" id="IPR058240">
    <property type="entry name" value="rSAM_sf"/>
</dbReference>
<evidence type="ECO:0000256" key="1">
    <source>
        <dbReference type="ARBA" id="ARBA00001966"/>
    </source>
</evidence>
<dbReference type="InterPro" id="IPR013848">
    <property type="entry name" value="Methylthiotransferase_N"/>
</dbReference>
<dbReference type="Pfam" id="PF04055">
    <property type="entry name" value="Radical_SAM"/>
    <property type="match status" value="1"/>
</dbReference>
<evidence type="ECO:0000256" key="12">
    <source>
        <dbReference type="ARBA" id="ARBA00080698"/>
    </source>
</evidence>
<evidence type="ECO:0000313" key="17">
    <source>
        <dbReference type="EMBL" id="OQA61272.1"/>
    </source>
</evidence>
<dbReference type="AlphaFoldDB" id="A0A1V5T4Y1"/>
<evidence type="ECO:0000256" key="3">
    <source>
        <dbReference type="ARBA" id="ARBA00022485"/>
    </source>
</evidence>
<evidence type="ECO:0000256" key="5">
    <source>
        <dbReference type="ARBA" id="ARBA00022679"/>
    </source>
</evidence>
<proteinExistence type="predicted"/>
<reference evidence="17" key="1">
    <citation type="submission" date="2017-02" db="EMBL/GenBank/DDBJ databases">
        <title>Delving into the versatile metabolic prowess of the omnipresent phylum Bacteroidetes.</title>
        <authorList>
            <person name="Nobu M.K."/>
            <person name="Mei R."/>
            <person name="Narihiro T."/>
            <person name="Kuroda K."/>
            <person name="Liu W.-T."/>
        </authorList>
    </citation>
    <scope>NUCLEOTIDE SEQUENCE</scope>
    <source>
        <strain evidence="17">ADurb.Bin276</strain>
    </source>
</reference>
<keyword evidence="3" id="KW-0004">4Fe-4S</keyword>
<dbReference type="InterPro" id="IPR006638">
    <property type="entry name" value="Elp3/MiaA/NifB-like_rSAM"/>
</dbReference>
<feature type="domain" description="Radical SAM core" evidence="16">
    <location>
        <begin position="161"/>
        <end position="394"/>
    </location>
</feature>
<dbReference type="PANTHER" id="PTHR43020">
    <property type="entry name" value="CDK5 REGULATORY SUBUNIT-ASSOCIATED PROTEIN 1"/>
    <property type="match status" value="1"/>
</dbReference>
<protein>
    <recommendedName>
        <fullName evidence="11">tRNA-2-methylthio-N(6)-dimethylallyladenosine synthase</fullName>
        <ecNumber evidence="10">2.8.4.3</ecNumber>
    </recommendedName>
    <alternativeName>
        <fullName evidence="13">(Dimethylallyl)adenosine tRNA methylthiotransferase MiaB</fullName>
    </alternativeName>
    <alternativeName>
        <fullName evidence="12">tRNA-i(6)A37 methylthiotransferase</fullName>
    </alternativeName>
</protein>
<dbReference type="SFLD" id="SFLDG01061">
    <property type="entry name" value="methylthiotransferase"/>
    <property type="match status" value="1"/>
</dbReference>
<comment type="function">
    <text evidence="2">Catalyzes the methylthiolation of N6-(dimethylallyl)adenosine (i(6)A), leading to the formation of 2-methylthio-N6-(dimethylallyl)adenosine (ms(2)i(6)A) at position 37 in tRNAs that read codons beginning with uridine.</text>
</comment>
<dbReference type="InterPro" id="IPR020612">
    <property type="entry name" value="Methylthiotransferase_CS"/>
</dbReference>
<feature type="domain" description="TRAM" evidence="14">
    <location>
        <begin position="396"/>
        <end position="456"/>
    </location>
</feature>
<dbReference type="PROSITE" id="PS50926">
    <property type="entry name" value="TRAM"/>
    <property type="match status" value="1"/>
</dbReference>
<dbReference type="InterPro" id="IPR007197">
    <property type="entry name" value="rSAM"/>
</dbReference>
<dbReference type="SFLD" id="SFLDS00029">
    <property type="entry name" value="Radical_SAM"/>
    <property type="match status" value="1"/>
</dbReference>
<dbReference type="GO" id="GO:0005829">
    <property type="term" value="C:cytosol"/>
    <property type="evidence" value="ECO:0007669"/>
    <property type="project" value="TreeGrafter"/>
</dbReference>
<evidence type="ECO:0000259" key="15">
    <source>
        <dbReference type="PROSITE" id="PS51449"/>
    </source>
</evidence>
<evidence type="ECO:0000256" key="11">
    <source>
        <dbReference type="ARBA" id="ARBA00068570"/>
    </source>
</evidence>
<dbReference type="EC" id="2.8.4.3" evidence="10"/>
<keyword evidence="6" id="KW-0949">S-adenosyl-L-methionine</keyword>
<name>A0A1V5T4Y1_9BACT</name>
<evidence type="ECO:0000256" key="6">
    <source>
        <dbReference type="ARBA" id="ARBA00022691"/>
    </source>
</evidence>
<dbReference type="FunFam" id="3.40.50.12160:FF:000003">
    <property type="entry name" value="CDK5 regulatory subunit-associated protein 1"/>
    <property type="match status" value="1"/>
</dbReference>
<keyword evidence="9" id="KW-0411">Iron-sulfur</keyword>
<dbReference type="PANTHER" id="PTHR43020:SF2">
    <property type="entry name" value="MITOCHONDRIAL TRNA METHYLTHIOTRANSFERASE CDK5RAP1"/>
    <property type="match status" value="1"/>
</dbReference>
<evidence type="ECO:0000256" key="9">
    <source>
        <dbReference type="ARBA" id="ARBA00023014"/>
    </source>
</evidence>
<organism evidence="17">
    <name type="scientific">Candidatus Atribacter allofermentans</name>
    <dbReference type="NCBI Taxonomy" id="1852833"/>
    <lineage>
        <taxon>Bacteria</taxon>
        <taxon>Pseudomonadati</taxon>
        <taxon>Atribacterota</taxon>
        <taxon>Atribacteria</taxon>
        <taxon>Atribacterales</taxon>
        <taxon>Atribacteraceae</taxon>
        <taxon>Atribacter</taxon>
    </lineage>
</organism>
<dbReference type="PROSITE" id="PS51918">
    <property type="entry name" value="RADICAL_SAM"/>
    <property type="match status" value="1"/>
</dbReference>
<keyword evidence="4" id="KW-0963">Cytoplasm</keyword>
<dbReference type="PROSITE" id="PS01278">
    <property type="entry name" value="MTTASE_RADICAL"/>
    <property type="match status" value="1"/>
</dbReference>
<evidence type="ECO:0000256" key="4">
    <source>
        <dbReference type="ARBA" id="ARBA00022490"/>
    </source>
</evidence>
<dbReference type="InterPro" id="IPR002792">
    <property type="entry name" value="TRAM_dom"/>
</dbReference>
<sequence length="457" mass="52406">MYRLYYLSKWVENLIMANKTFFVETYGCQMNKSRSEHIAQVMVQNGYHLIEDKKRADILLFNTCAVREHASEKAISNIQKTIKDLNKISRHPIIVIFGCMSQFLKNRLVQRVPGAQIVIGTSNIEQIPQYLEEYTRKKKKILDFNLPSTSQVFDERGYLRNSSQIFTFLPITYGCNNFCSYCVVPYTTGPQRSKPLLTILKEIEKIIQDGYQEIILLGQNVNSYGLDLGLKNGFEVLLQTIDQNFHDSSIWIRFLTSHPKDMRPSIVDIVKNSPLMTRYFHLPIQSGSDRILAAMNRGYTRDHYMGLINYIRQTLPDSGIGTDIIIGFPGETERDFLDTLDIVQEAQFEQAYTYIYSSRSGTAAYQLPDQLPLAEKKKRLQLLNQTLSDIHQIKLKAWVGKRAKIMIDQIEGLNASGRTTDNQRIFLPNSNLFLGQVISVVVINTLKGKLYGELVLS</sequence>
<comment type="cofactor">
    <cofactor evidence="1">
        <name>[4Fe-4S] cluster</name>
        <dbReference type="ChEBI" id="CHEBI:49883"/>
    </cofactor>
</comment>
<dbReference type="GO" id="GO:0051539">
    <property type="term" value="F:4 iron, 4 sulfur cluster binding"/>
    <property type="evidence" value="ECO:0007669"/>
    <property type="project" value="UniProtKB-KW"/>
</dbReference>
<dbReference type="SFLD" id="SFLDG01082">
    <property type="entry name" value="B12-binding_domain_containing"/>
    <property type="match status" value="1"/>
</dbReference>
<evidence type="ECO:0000259" key="14">
    <source>
        <dbReference type="PROSITE" id="PS50926"/>
    </source>
</evidence>
<dbReference type="EMBL" id="MWBQ01000021">
    <property type="protein sequence ID" value="OQA61272.1"/>
    <property type="molecule type" value="Genomic_DNA"/>
</dbReference>
<dbReference type="InterPro" id="IPR005839">
    <property type="entry name" value="Methylthiotransferase"/>
</dbReference>
<keyword evidence="8" id="KW-0408">Iron</keyword>
<evidence type="ECO:0000256" key="7">
    <source>
        <dbReference type="ARBA" id="ARBA00022723"/>
    </source>
</evidence>
<evidence type="ECO:0000256" key="8">
    <source>
        <dbReference type="ARBA" id="ARBA00023004"/>
    </source>
</evidence>
<keyword evidence="5 17" id="KW-0808">Transferase</keyword>
<dbReference type="Pfam" id="PF00919">
    <property type="entry name" value="UPF0004"/>
    <property type="match status" value="1"/>
</dbReference>
<dbReference type="NCBIfam" id="TIGR00089">
    <property type="entry name" value="MiaB/RimO family radical SAM methylthiotransferase"/>
    <property type="match status" value="1"/>
</dbReference>
<evidence type="ECO:0000259" key="16">
    <source>
        <dbReference type="PROSITE" id="PS51918"/>
    </source>
</evidence>
<comment type="caution">
    <text evidence="17">The sequence shown here is derived from an EMBL/GenBank/DDBJ whole genome shotgun (WGS) entry which is preliminary data.</text>
</comment>
<dbReference type="NCBIfam" id="TIGR01574">
    <property type="entry name" value="miaB-methiolase"/>
    <property type="match status" value="1"/>
</dbReference>
<dbReference type="GO" id="GO:0035597">
    <property type="term" value="F:tRNA-2-methylthio-N(6)-dimethylallyladenosine(37) synthase activity"/>
    <property type="evidence" value="ECO:0007669"/>
    <property type="project" value="UniProtKB-EC"/>
</dbReference>
<accession>A0A1V5T4Y1</accession>
<dbReference type="SUPFAM" id="SSF102114">
    <property type="entry name" value="Radical SAM enzymes"/>
    <property type="match status" value="1"/>
</dbReference>
<evidence type="ECO:0000256" key="10">
    <source>
        <dbReference type="ARBA" id="ARBA00033765"/>
    </source>
</evidence>
<keyword evidence="7" id="KW-0479">Metal-binding</keyword>
<dbReference type="GO" id="GO:0046872">
    <property type="term" value="F:metal ion binding"/>
    <property type="evidence" value="ECO:0007669"/>
    <property type="project" value="UniProtKB-KW"/>
</dbReference>
<dbReference type="FunFam" id="3.80.30.20:FF:000001">
    <property type="entry name" value="tRNA-2-methylthio-N(6)-dimethylallyladenosine synthase 2"/>
    <property type="match status" value="1"/>
</dbReference>